<proteinExistence type="predicted"/>
<keyword evidence="1" id="KW-1133">Transmembrane helix</keyword>
<name>A0A1S8HTD1_ENTFC</name>
<evidence type="ECO:0000313" key="2">
    <source>
        <dbReference type="EMBL" id="OOL82969.1"/>
    </source>
</evidence>
<keyword evidence="1" id="KW-0812">Transmembrane</keyword>
<protein>
    <submittedName>
        <fullName evidence="2">Uncharacterized protein</fullName>
    </submittedName>
</protein>
<keyword evidence="1" id="KW-0472">Membrane</keyword>
<gene>
    <name evidence="2" type="ORF">B1P95_06290</name>
</gene>
<organism evidence="2 3">
    <name type="scientific">Enterococcus faecium</name>
    <name type="common">Streptococcus faecium</name>
    <dbReference type="NCBI Taxonomy" id="1352"/>
    <lineage>
        <taxon>Bacteria</taxon>
        <taxon>Bacillati</taxon>
        <taxon>Bacillota</taxon>
        <taxon>Bacilli</taxon>
        <taxon>Lactobacillales</taxon>
        <taxon>Enterococcaceae</taxon>
        <taxon>Enterococcus</taxon>
    </lineage>
</organism>
<feature type="transmembrane region" description="Helical" evidence="1">
    <location>
        <begin position="20"/>
        <end position="38"/>
    </location>
</feature>
<dbReference type="EMBL" id="MVGJ01000029">
    <property type="protein sequence ID" value="OOL82969.1"/>
    <property type="molecule type" value="Genomic_DNA"/>
</dbReference>
<dbReference type="Proteomes" id="UP000191171">
    <property type="component" value="Unassembled WGS sequence"/>
</dbReference>
<sequence length="67" mass="8003">MNTIHSKQGTLTRLLSQSFFLFAVDYLFKIRFTFIYRMNHVHRRISIKGGDDKMQNVSYLKESGIFR</sequence>
<evidence type="ECO:0000256" key="1">
    <source>
        <dbReference type="SAM" id="Phobius"/>
    </source>
</evidence>
<reference evidence="2 3" key="1">
    <citation type="submission" date="2017-02" db="EMBL/GenBank/DDBJ databases">
        <title>Clonality and virulence of isolates of VRE in Hematopoietic Stem Cell Transplanted (HSCT) patients.</title>
        <authorList>
            <person name="Marchi A.P."/>
            <person name="Martins R.C."/>
            <person name="Marie S.K."/>
            <person name="Levin A.S."/>
            <person name="Costa S.F."/>
        </authorList>
    </citation>
    <scope>NUCLEOTIDE SEQUENCE [LARGE SCALE GENOMIC DNA]</scope>
    <source>
        <strain evidence="2 3">LIM1759</strain>
    </source>
</reference>
<evidence type="ECO:0000313" key="3">
    <source>
        <dbReference type="Proteomes" id="UP000191171"/>
    </source>
</evidence>
<accession>A0A1S8HTD1</accession>
<comment type="caution">
    <text evidence="2">The sequence shown here is derived from an EMBL/GenBank/DDBJ whole genome shotgun (WGS) entry which is preliminary data.</text>
</comment>
<dbReference type="AlphaFoldDB" id="A0A1S8HTD1"/>